<organism evidence="3 4">
    <name type="scientific">Candidozyma haemuli</name>
    <dbReference type="NCBI Taxonomy" id="45357"/>
    <lineage>
        <taxon>Eukaryota</taxon>
        <taxon>Fungi</taxon>
        <taxon>Dikarya</taxon>
        <taxon>Ascomycota</taxon>
        <taxon>Saccharomycotina</taxon>
        <taxon>Pichiomycetes</taxon>
        <taxon>Metschnikowiaceae</taxon>
        <taxon>Candidozyma</taxon>
    </lineage>
</organism>
<reference evidence="3 4" key="1">
    <citation type="submission" date="2017-12" db="EMBL/GenBank/DDBJ databases">
        <title>Genome Sequence of a Multidrug-Resistant Candida haemulonii Isolate from a Patient with Chronic Leg Ulcers in Israel.</title>
        <authorList>
            <person name="Chow N.A."/>
            <person name="Gade L."/>
            <person name="Batra D."/>
            <person name="Rowe L.A."/>
            <person name="Ben-Ami R."/>
            <person name="Loparev V.N."/>
            <person name="Litvintseva A.P."/>
        </authorList>
    </citation>
    <scope>NUCLEOTIDE SEQUENCE [LARGE SCALE GENOMIC DNA]</scope>
    <source>
        <strain evidence="3 4">B11899</strain>
    </source>
</reference>
<dbReference type="PANTHER" id="PTHR12874:SF9">
    <property type="entry name" value="F-BOX ONLY PROTEIN 48"/>
    <property type="match status" value="1"/>
</dbReference>
<sequence length="392" mass="45401">MALSETDTQAISLFEQAMEKEQHGSMSDAVGFYRQAFRLNEQVDRLYRQERVPQAIQKLKDQHGKNAGHKVDEEAVKKIKVDELLESWEHHEAQAPSADDPEHWNDTDVVVKIDNLALNAPDEEVAPLIHLPGEIWVHVLGILLQTHPESWFHFGMTCKRHAYFAFASSALWERLCYLIYPYQRHETAAMNDPKELYARSGSWKKVLRENPFVKFMGCYISVVNYYTEGGRGEYSLSWTNPVKTNTYYRYIRLYPDGVCLMALTALDPTKVVSQLSKSNTNKCIMETKEVPLHFNPSTHPHKIFTGGWSIKSNGELEIRINHGSVPYYVFYYYYNIRNIGNKPNYSKLSWARYFAVEKTSGEYTPTGDEVNFSLKNEKSFKFSRVKSYTDEL</sequence>
<dbReference type="InterPro" id="IPR045464">
    <property type="entry name" value="Hrt3/FBXO9_C"/>
</dbReference>
<protein>
    <recommendedName>
        <fullName evidence="2">F-box protein Hrt3/FBXO9 C-terminal domain-containing protein</fullName>
    </recommendedName>
</protein>
<dbReference type="AlphaFoldDB" id="A0A2V1AP38"/>
<evidence type="ECO:0000313" key="3">
    <source>
        <dbReference type="EMBL" id="PVH19502.1"/>
    </source>
</evidence>
<keyword evidence="1" id="KW-0833">Ubl conjugation pathway</keyword>
<dbReference type="GeneID" id="37008679"/>
<accession>A0A2V1AP38</accession>
<dbReference type="InterPro" id="IPR036047">
    <property type="entry name" value="F-box-like_dom_sf"/>
</dbReference>
<dbReference type="EMBL" id="PKFO01000002">
    <property type="protein sequence ID" value="PVH19502.1"/>
    <property type="molecule type" value="Genomic_DNA"/>
</dbReference>
<dbReference type="GO" id="GO:0019005">
    <property type="term" value="C:SCF ubiquitin ligase complex"/>
    <property type="evidence" value="ECO:0007669"/>
    <property type="project" value="TreeGrafter"/>
</dbReference>
<gene>
    <name evidence="3" type="ORF">CXQ85_003348</name>
</gene>
<name>A0A2V1AP38_9ASCO</name>
<dbReference type="PANTHER" id="PTHR12874">
    <property type="entry name" value="F-BOX ONLY PROTEIN 48-RELATED"/>
    <property type="match status" value="1"/>
</dbReference>
<dbReference type="GO" id="GO:0005737">
    <property type="term" value="C:cytoplasm"/>
    <property type="evidence" value="ECO:0007669"/>
    <property type="project" value="TreeGrafter"/>
</dbReference>
<dbReference type="OrthoDB" id="2117972at2759"/>
<evidence type="ECO:0000256" key="1">
    <source>
        <dbReference type="ARBA" id="ARBA00022786"/>
    </source>
</evidence>
<keyword evidence="4" id="KW-1185">Reference proteome</keyword>
<dbReference type="VEuPathDB" id="FungiDB:CXQ85_003348"/>
<proteinExistence type="predicted"/>
<dbReference type="RefSeq" id="XP_025340442.1">
    <property type="nucleotide sequence ID" value="XM_025486994.1"/>
</dbReference>
<dbReference type="GO" id="GO:0031146">
    <property type="term" value="P:SCF-dependent proteasomal ubiquitin-dependent protein catabolic process"/>
    <property type="evidence" value="ECO:0007669"/>
    <property type="project" value="TreeGrafter"/>
</dbReference>
<dbReference type="Pfam" id="PF19270">
    <property type="entry name" value="FBO_C"/>
    <property type="match status" value="1"/>
</dbReference>
<dbReference type="SUPFAM" id="SSF81383">
    <property type="entry name" value="F-box domain"/>
    <property type="match status" value="1"/>
</dbReference>
<evidence type="ECO:0000313" key="4">
    <source>
        <dbReference type="Proteomes" id="UP000244309"/>
    </source>
</evidence>
<evidence type="ECO:0000259" key="2">
    <source>
        <dbReference type="Pfam" id="PF19270"/>
    </source>
</evidence>
<feature type="domain" description="F-box protein Hrt3/FBXO9 C-terminal" evidence="2">
    <location>
        <begin position="200"/>
        <end position="282"/>
    </location>
</feature>
<dbReference type="STRING" id="45357.A0A2V1AP38"/>
<comment type="caution">
    <text evidence="3">The sequence shown here is derived from an EMBL/GenBank/DDBJ whole genome shotgun (WGS) entry which is preliminary data.</text>
</comment>
<dbReference type="Proteomes" id="UP000244309">
    <property type="component" value="Unassembled WGS sequence"/>
</dbReference>